<reference evidence="3" key="1">
    <citation type="journal article" date="2019" name="Int. J. Syst. Evol. Microbiol.">
        <title>The Global Catalogue of Microorganisms (GCM) 10K type strain sequencing project: providing services to taxonomists for standard genome sequencing and annotation.</title>
        <authorList>
            <consortium name="The Broad Institute Genomics Platform"/>
            <consortium name="The Broad Institute Genome Sequencing Center for Infectious Disease"/>
            <person name="Wu L."/>
            <person name="Ma J."/>
        </authorList>
    </citation>
    <scope>NUCLEOTIDE SEQUENCE [LARGE SCALE GENOMIC DNA]</scope>
    <source>
        <strain evidence="3">KCTC 22245</strain>
    </source>
</reference>
<evidence type="ECO:0000313" key="3">
    <source>
        <dbReference type="Proteomes" id="UP001595607"/>
    </source>
</evidence>
<organism evidence="2 3">
    <name type="scientific">Parvularcula lutaonensis</name>
    <dbReference type="NCBI Taxonomy" id="491923"/>
    <lineage>
        <taxon>Bacteria</taxon>
        <taxon>Pseudomonadati</taxon>
        <taxon>Pseudomonadota</taxon>
        <taxon>Alphaproteobacteria</taxon>
        <taxon>Parvularculales</taxon>
        <taxon>Parvularculaceae</taxon>
        <taxon>Parvularcula</taxon>
    </lineage>
</organism>
<evidence type="ECO:0000313" key="2">
    <source>
        <dbReference type="EMBL" id="MFC3303068.1"/>
    </source>
</evidence>
<evidence type="ECO:0000256" key="1">
    <source>
        <dbReference type="SAM" id="SignalP"/>
    </source>
</evidence>
<proteinExistence type="predicted"/>
<feature type="chain" id="PRO_5046279923" evidence="1">
    <location>
        <begin position="19"/>
        <end position="187"/>
    </location>
</feature>
<dbReference type="EMBL" id="JBHRVA010000003">
    <property type="protein sequence ID" value="MFC3303068.1"/>
    <property type="molecule type" value="Genomic_DNA"/>
</dbReference>
<name>A0ABV7MDE0_9PROT</name>
<keyword evidence="3" id="KW-1185">Reference proteome</keyword>
<dbReference type="Proteomes" id="UP001595607">
    <property type="component" value="Unassembled WGS sequence"/>
</dbReference>
<feature type="signal peptide" evidence="1">
    <location>
        <begin position="1"/>
        <end position="18"/>
    </location>
</feature>
<gene>
    <name evidence="2" type="ORF">ACFONP_10025</name>
</gene>
<accession>A0ABV7MDE0</accession>
<keyword evidence="1" id="KW-0732">Signal</keyword>
<comment type="caution">
    <text evidence="2">The sequence shown here is derived from an EMBL/GenBank/DDBJ whole genome shotgun (WGS) entry which is preliminary data.</text>
</comment>
<protein>
    <submittedName>
        <fullName evidence="2">Uncharacterized protein</fullName>
    </submittedName>
</protein>
<dbReference type="RefSeq" id="WP_189575247.1">
    <property type="nucleotide sequence ID" value="NZ_BMXU01000002.1"/>
</dbReference>
<sequence>MLGRIWAAAVMLPGMAFAAGPLDQTAIDQFITATENMQEGPNARRLDHIDFAEIVDPIDFGKTLDKYGEVVVLQRLIWRLQRQDEEALSVIDHEAKKAGFRDAREFAKTGDRVLTVGAAAKTEEIGLEPLVSAAMAVSQETLEGLPRKQRILLGRVQAFDEVRRTLPAREAALIDSNWSKLQTIEID</sequence>